<accession>A0ABR3F6X2</accession>
<organism evidence="3 4">
    <name type="scientific">Marasmius crinis-equi</name>
    <dbReference type="NCBI Taxonomy" id="585013"/>
    <lineage>
        <taxon>Eukaryota</taxon>
        <taxon>Fungi</taxon>
        <taxon>Dikarya</taxon>
        <taxon>Basidiomycota</taxon>
        <taxon>Agaricomycotina</taxon>
        <taxon>Agaricomycetes</taxon>
        <taxon>Agaricomycetidae</taxon>
        <taxon>Agaricales</taxon>
        <taxon>Marasmiineae</taxon>
        <taxon>Marasmiaceae</taxon>
        <taxon>Marasmius</taxon>
    </lineage>
</organism>
<evidence type="ECO:0000313" key="3">
    <source>
        <dbReference type="EMBL" id="KAL0570865.1"/>
    </source>
</evidence>
<evidence type="ECO:0000259" key="2">
    <source>
        <dbReference type="SMART" id="SM00458"/>
    </source>
</evidence>
<dbReference type="InterPro" id="IPR000772">
    <property type="entry name" value="Ricin_B_lectin"/>
</dbReference>
<keyword evidence="1" id="KW-0732">Signal</keyword>
<dbReference type="EMBL" id="JBAHYK010000861">
    <property type="protein sequence ID" value="KAL0570865.1"/>
    <property type="molecule type" value="Genomic_DNA"/>
</dbReference>
<feature type="chain" id="PRO_5047128934" description="Ricin B lectin domain-containing protein" evidence="1">
    <location>
        <begin position="21"/>
        <end position="192"/>
    </location>
</feature>
<dbReference type="Pfam" id="PF00652">
    <property type="entry name" value="Ricin_B_lectin"/>
    <property type="match status" value="1"/>
</dbReference>
<feature type="signal peptide" evidence="1">
    <location>
        <begin position="1"/>
        <end position="20"/>
    </location>
</feature>
<sequence length="192" mass="20663">MRSTTVLGLGFSVLLPVTTALQVRRENRASEADRRQEPVSGFQLLASGAAPHSASQCLAAAANADGARVALATCVELEITFPTGNFTWVVPPAGTAGQIKTFDGTKCLDVSNGDSSNGNVLQIWTCTDGNTNQLWKLEGPEDSAFRPISWASQDKCIDVKGGSFTSGNELQIWDCDSTNQNQWWWVTHTISQ</sequence>
<feature type="domain" description="Ricin B lectin" evidence="2">
    <location>
        <begin position="40"/>
        <end position="187"/>
    </location>
</feature>
<dbReference type="InterPro" id="IPR035992">
    <property type="entry name" value="Ricin_B-like_lectins"/>
</dbReference>
<gene>
    <name evidence="3" type="ORF">V5O48_011090</name>
</gene>
<dbReference type="Proteomes" id="UP001465976">
    <property type="component" value="Unassembled WGS sequence"/>
</dbReference>
<evidence type="ECO:0000313" key="4">
    <source>
        <dbReference type="Proteomes" id="UP001465976"/>
    </source>
</evidence>
<dbReference type="SMART" id="SM00458">
    <property type="entry name" value="RICIN"/>
    <property type="match status" value="1"/>
</dbReference>
<evidence type="ECO:0000256" key="1">
    <source>
        <dbReference type="SAM" id="SignalP"/>
    </source>
</evidence>
<name>A0ABR3F6X2_9AGAR</name>
<reference evidence="3 4" key="1">
    <citation type="submission" date="2024-02" db="EMBL/GenBank/DDBJ databases">
        <title>A draft genome for the cacao thread blight pathogen Marasmius crinis-equi.</title>
        <authorList>
            <person name="Cohen S.P."/>
            <person name="Baruah I.K."/>
            <person name="Amoako-Attah I."/>
            <person name="Bukari Y."/>
            <person name="Meinhardt L.W."/>
            <person name="Bailey B.A."/>
        </authorList>
    </citation>
    <scope>NUCLEOTIDE SEQUENCE [LARGE SCALE GENOMIC DNA]</scope>
    <source>
        <strain evidence="3 4">GH-76</strain>
    </source>
</reference>
<protein>
    <recommendedName>
        <fullName evidence="2">Ricin B lectin domain-containing protein</fullName>
    </recommendedName>
</protein>
<dbReference type="PROSITE" id="PS50231">
    <property type="entry name" value="RICIN_B_LECTIN"/>
    <property type="match status" value="1"/>
</dbReference>
<dbReference type="SUPFAM" id="SSF50370">
    <property type="entry name" value="Ricin B-like lectins"/>
    <property type="match status" value="1"/>
</dbReference>
<proteinExistence type="predicted"/>
<dbReference type="Gene3D" id="2.80.10.50">
    <property type="match status" value="2"/>
</dbReference>
<dbReference type="CDD" id="cd00161">
    <property type="entry name" value="beta-trefoil_Ricin-like"/>
    <property type="match status" value="1"/>
</dbReference>
<comment type="caution">
    <text evidence="3">The sequence shown here is derived from an EMBL/GenBank/DDBJ whole genome shotgun (WGS) entry which is preliminary data.</text>
</comment>
<keyword evidence="4" id="KW-1185">Reference proteome</keyword>